<evidence type="ECO:0000256" key="1">
    <source>
        <dbReference type="RuleBase" id="RU363097"/>
    </source>
</evidence>
<keyword evidence="1" id="KW-0443">Lipid metabolism</keyword>
<keyword evidence="1" id="KW-1133">Transmembrane helix</keyword>
<proteinExistence type="inferred from homology"/>
<feature type="transmembrane region" description="Helical" evidence="1">
    <location>
        <begin position="33"/>
        <end position="54"/>
    </location>
</feature>
<protein>
    <recommendedName>
        <fullName evidence="1">Fatty acyl-CoA reductase</fullName>
        <ecNumber evidence="1">1.2.1.84</ecNumber>
    </recommendedName>
</protein>
<comment type="function">
    <text evidence="1">Catalyzes the reduction of fatty acyl-CoA to fatty alcohols.</text>
</comment>
<keyword evidence="1" id="KW-0444">Lipid biosynthesis</keyword>
<dbReference type="EC" id="1.2.1.84" evidence="1"/>
<dbReference type="InterPro" id="IPR026055">
    <property type="entry name" value="FAR"/>
</dbReference>
<dbReference type="GO" id="GO:0080019">
    <property type="term" value="F:alcohol-forming very long-chain fatty acyl-CoA reductase activity"/>
    <property type="evidence" value="ECO:0007669"/>
    <property type="project" value="InterPro"/>
</dbReference>
<dbReference type="HOGENOM" id="CLU_799359_0_0_1"/>
<dbReference type="Gene3D" id="3.40.50.720">
    <property type="entry name" value="NAD(P)-binding Rossmann-like Domain"/>
    <property type="match status" value="1"/>
</dbReference>
<accession>W9NHK6</accession>
<dbReference type="GO" id="GO:0035336">
    <property type="term" value="P:long-chain fatty-acyl-CoA metabolic process"/>
    <property type="evidence" value="ECO:0007669"/>
    <property type="project" value="TreeGrafter"/>
</dbReference>
<dbReference type="SUPFAM" id="SSF51735">
    <property type="entry name" value="NAD(P)-binding Rossmann-fold domains"/>
    <property type="match status" value="1"/>
</dbReference>
<gene>
    <name evidence="3" type="ORF">FOVG_19051</name>
</gene>
<dbReference type="PANTHER" id="PTHR11011">
    <property type="entry name" value="MALE STERILITY PROTEIN 2-RELATED"/>
    <property type="match status" value="1"/>
</dbReference>
<reference evidence="3" key="1">
    <citation type="submission" date="2011-10" db="EMBL/GenBank/DDBJ databases">
        <title>The Genome Sequence of Fusarium oxysporum HDV247.</title>
        <authorList>
            <consortium name="The Broad Institute Genome Sequencing Platform"/>
            <person name="Ma L.-J."/>
            <person name="Gale L.R."/>
            <person name="Schwartz D.C."/>
            <person name="Zhou S."/>
            <person name="Corby-Kistler H."/>
            <person name="Young S.K."/>
            <person name="Zeng Q."/>
            <person name="Gargeya S."/>
            <person name="Fitzgerald M."/>
            <person name="Haas B."/>
            <person name="Abouelleil A."/>
            <person name="Alvarado L."/>
            <person name="Arachchi H.M."/>
            <person name="Berlin A."/>
            <person name="Brown A."/>
            <person name="Chapman S.B."/>
            <person name="Chen Z."/>
            <person name="Dunbar C."/>
            <person name="Freedman E."/>
            <person name="Gearin G."/>
            <person name="Goldberg J."/>
            <person name="Griggs A."/>
            <person name="Gujja S."/>
            <person name="Heiman D."/>
            <person name="Howarth C."/>
            <person name="Larson L."/>
            <person name="Lui A."/>
            <person name="MacDonald P.J.P."/>
            <person name="Montmayeur A."/>
            <person name="Murphy C."/>
            <person name="Neiman D."/>
            <person name="Pearson M."/>
            <person name="Priest M."/>
            <person name="Roberts A."/>
            <person name="Saif S."/>
            <person name="Shea T."/>
            <person name="Shenoy N."/>
            <person name="Sisk P."/>
            <person name="Stolte C."/>
            <person name="Sykes S."/>
            <person name="Wortman J."/>
            <person name="Nusbaum C."/>
            <person name="Birren B."/>
        </authorList>
    </citation>
    <scope>NUCLEOTIDE SEQUENCE [LARGE SCALE GENOMIC DNA]</scope>
    <source>
        <strain evidence="3">HDV247</strain>
    </source>
</reference>
<reference evidence="3" key="2">
    <citation type="submission" date="2012-05" db="EMBL/GenBank/DDBJ databases">
        <title>Annotation of the Genome Sequence of Fusarium oxysporum HDV247.</title>
        <authorList>
            <consortium name="The Broad Institute Genomics Platform"/>
            <person name="Ma L.-J."/>
            <person name="Corby-Kistler H."/>
            <person name="Broz K."/>
            <person name="Gale L.R."/>
            <person name="Jonkers W."/>
            <person name="O'Donnell K."/>
            <person name="Ploetz R."/>
            <person name="Steinberg C."/>
            <person name="Schwartz D.C."/>
            <person name="VanEtten H."/>
            <person name="Zhou S."/>
            <person name="Young S.K."/>
            <person name="Zeng Q."/>
            <person name="Gargeya S."/>
            <person name="Fitzgerald M."/>
            <person name="Abouelleil A."/>
            <person name="Alvarado L."/>
            <person name="Chapman S.B."/>
            <person name="Gainer-Dewar J."/>
            <person name="Goldberg J."/>
            <person name="Griggs A."/>
            <person name="Gujja S."/>
            <person name="Hansen M."/>
            <person name="Howarth C."/>
            <person name="Imamovic A."/>
            <person name="Ireland A."/>
            <person name="Larimer J."/>
            <person name="McCowan C."/>
            <person name="Murphy C."/>
            <person name="Pearson M."/>
            <person name="Poon T.W."/>
            <person name="Priest M."/>
            <person name="Roberts A."/>
            <person name="Saif S."/>
            <person name="Shea T."/>
            <person name="Sykes S."/>
            <person name="Wortman J."/>
            <person name="Nusbaum C."/>
            <person name="Birren B."/>
        </authorList>
    </citation>
    <scope>NUCLEOTIDE SEQUENCE</scope>
    <source>
        <strain evidence="3">HDV247</strain>
    </source>
</reference>
<comment type="similarity">
    <text evidence="1">Belongs to the fatty acyl-CoA reductase family.</text>
</comment>
<feature type="domain" description="Thioester reductase (TE)" evidence="2">
    <location>
        <begin position="109"/>
        <end position="185"/>
    </location>
</feature>
<keyword evidence="1" id="KW-0521">NADP</keyword>
<dbReference type="Pfam" id="PF07993">
    <property type="entry name" value="NAD_binding_4"/>
    <property type="match status" value="1"/>
</dbReference>
<keyword evidence="1" id="KW-0812">Transmembrane</keyword>
<keyword evidence="1" id="KW-0472">Membrane</keyword>
<keyword evidence="1" id="KW-0560">Oxidoreductase</keyword>
<sequence>MPHKVVAAPRDDEVLVRALAYKARKWDALQHRLIFIVFILIHLIPTLLFPIVAYSCLSITPNPRYYSLATLAILPESVIQMDAQGLCIVAISTYNYLHFNRLETRNLGVSKCLAEHLVCETKGSLPVTIVRPSIICAALHYPAPGWIDSKAAFAGLGVGSDSGGLQVVNGRSETKLDIVPVDVVAGRLIYETFSEDSRGLERPNARIVFSVATMEKPLTLGEACKMLEVFFKGAFRYISPQGTLPADNWVNEEDDGFEFAARRLTTAVVTQLFSYMIGKGIQYGYVCTGEAYISLHIQDGPSCVCYSVCVPSLDVWDEDETLLHGTAVAQAFTFVLQAIRSPPPLVS</sequence>
<dbReference type="AlphaFoldDB" id="W9NHK6"/>
<organism evidence="3">
    <name type="scientific">Fusarium oxysporum f. sp. pisi HDV247</name>
    <dbReference type="NCBI Taxonomy" id="1080344"/>
    <lineage>
        <taxon>Eukaryota</taxon>
        <taxon>Fungi</taxon>
        <taxon>Dikarya</taxon>
        <taxon>Ascomycota</taxon>
        <taxon>Pezizomycotina</taxon>
        <taxon>Sordariomycetes</taxon>
        <taxon>Hypocreomycetidae</taxon>
        <taxon>Hypocreales</taxon>
        <taxon>Nectriaceae</taxon>
        <taxon>Fusarium</taxon>
        <taxon>Fusarium oxysporum species complex</taxon>
    </lineage>
</organism>
<dbReference type="GO" id="GO:0102965">
    <property type="term" value="F:alcohol-forming long-chain fatty acyl-CoA reductase activity"/>
    <property type="evidence" value="ECO:0007669"/>
    <property type="project" value="UniProtKB-EC"/>
</dbReference>
<name>W9NHK6_FUSOX</name>
<dbReference type="EMBL" id="JH651110">
    <property type="protein sequence ID" value="EXA29472.1"/>
    <property type="molecule type" value="Genomic_DNA"/>
</dbReference>
<evidence type="ECO:0000259" key="2">
    <source>
        <dbReference type="Pfam" id="PF07993"/>
    </source>
</evidence>
<dbReference type="InterPro" id="IPR036291">
    <property type="entry name" value="NAD(P)-bd_dom_sf"/>
</dbReference>
<dbReference type="InterPro" id="IPR013120">
    <property type="entry name" value="FAR_NAD-bd"/>
</dbReference>
<dbReference type="GO" id="GO:0005777">
    <property type="term" value="C:peroxisome"/>
    <property type="evidence" value="ECO:0007669"/>
    <property type="project" value="TreeGrafter"/>
</dbReference>
<evidence type="ECO:0000313" key="3">
    <source>
        <dbReference type="EMBL" id="EXA29472.1"/>
    </source>
</evidence>
<dbReference type="PANTHER" id="PTHR11011:SF45">
    <property type="entry name" value="FATTY ACYL-COA REDUCTASE CG8306-RELATED"/>
    <property type="match status" value="1"/>
</dbReference>
<comment type="catalytic activity">
    <reaction evidence="1">
        <text>a long-chain fatty acyl-CoA + 2 NADPH + 2 H(+) = a long-chain primary fatty alcohol + 2 NADP(+) + CoA</text>
        <dbReference type="Rhea" id="RHEA:52716"/>
        <dbReference type="ChEBI" id="CHEBI:15378"/>
        <dbReference type="ChEBI" id="CHEBI:57287"/>
        <dbReference type="ChEBI" id="CHEBI:57783"/>
        <dbReference type="ChEBI" id="CHEBI:58349"/>
        <dbReference type="ChEBI" id="CHEBI:77396"/>
        <dbReference type="ChEBI" id="CHEBI:83139"/>
        <dbReference type="EC" id="1.2.1.84"/>
    </reaction>
</comment>
<dbReference type="Proteomes" id="UP000030751">
    <property type="component" value="Unassembled WGS sequence"/>
</dbReference>